<organism evidence="2 3">
    <name type="scientific">Paractinoplanes bogorensis</name>
    <dbReference type="NCBI Taxonomy" id="1610840"/>
    <lineage>
        <taxon>Bacteria</taxon>
        <taxon>Bacillati</taxon>
        <taxon>Actinomycetota</taxon>
        <taxon>Actinomycetes</taxon>
        <taxon>Micromonosporales</taxon>
        <taxon>Micromonosporaceae</taxon>
        <taxon>Paractinoplanes</taxon>
    </lineage>
</organism>
<proteinExistence type="predicted"/>
<feature type="signal peptide" evidence="1">
    <location>
        <begin position="1"/>
        <end position="23"/>
    </location>
</feature>
<keyword evidence="3" id="KW-1185">Reference proteome</keyword>
<dbReference type="RefSeq" id="WP_215794718.1">
    <property type="nucleotide sequence ID" value="NZ_JAHKKG010000016.1"/>
</dbReference>
<dbReference type="PROSITE" id="PS51257">
    <property type="entry name" value="PROKAR_LIPOPROTEIN"/>
    <property type="match status" value="1"/>
</dbReference>
<sequence length="175" mass="17607">MHRFSPRHGLAVCAALGLLALTAACSSDDATDAAAANPSAGAVGATASPLNPPDPSVAAAADAALSGNTKAICAQAQRARTTFGEQFVANQKLKIDNASKDAAAKKAAADKSARDVNSFSYALADMAGLTTDAPLKKALTDMSAQVKALKGDVGKLDTEKMDAFAVKLDKACGKA</sequence>
<name>A0ABS5Z2H2_9ACTN</name>
<gene>
    <name evidence="2" type="ORF">KOI35_40055</name>
</gene>
<keyword evidence="1" id="KW-0732">Signal</keyword>
<accession>A0ABS5Z2H2</accession>
<evidence type="ECO:0000313" key="3">
    <source>
        <dbReference type="Proteomes" id="UP001519654"/>
    </source>
</evidence>
<evidence type="ECO:0000313" key="2">
    <source>
        <dbReference type="EMBL" id="MBU2669721.1"/>
    </source>
</evidence>
<dbReference type="EMBL" id="JAHKKG010000016">
    <property type="protein sequence ID" value="MBU2669721.1"/>
    <property type="molecule type" value="Genomic_DNA"/>
</dbReference>
<evidence type="ECO:0000256" key="1">
    <source>
        <dbReference type="SAM" id="SignalP"/>
    </source>
</evidence>
<reference evidence="2 3" key="1">
    <citation type="submission" date="2021-06" db="EMBL/GenBank/DDBJ databases">
        <title>Actinoplanes lichenicola sp. nov., and Actinoplanes ovalisporus sp. nov., isolated from lichen in Thailand.</title>
        <authorList>
            <person name="Saeng-In P."/>
            <person name="Kanchanasin P."/>
            <person name="Yuki M."/>
            <person name="Kudo T."/>
            <person name="Ohkuma M."/>
            <person name="Phongsopitanun W."/>
            <person name="Tanasupawat S."/>
        </authorList>
    </citation>
    <scope>NUCLEOTIDE SEQUENCE [LARGE SCALE GENOMIC DNA]</scope>
    <source>
        <strain evidence="2 3">NBRC 110975</strain>
    </source>
</reference>
<comment type="caution">
    <text evidence="2">The sequence shown here is derived from an EMBL/GenBank/DDBJ whole genome shotgun (WGS) entry which is preliminary data.</text>
</comment>
<dbReference type="Proteomes" id="UP001519654">
    <property type="component" value="Unassembled WGS sequence"/>
</dbReference>
<protein>
    <submittedName>
        <fullName evidence="2">Uncharacterized protein</fullName>
    </submittedName>
</protein>
<feature type="chain" id="PRO_5046622193" evidence="1">
    <location>
        <begin position="24"/>
        <end position="175"/>
    </location>
</feature>